<dbReference type="RefSeq" id="WP_180991914.1">
    <property type="nucleotide sequence ID" value="NZ_PPQW01000094.1"/>
</dbReference>
<comment type="caution">
    <text evidence="3">The sequence shown here is derived from an EMBL/GenBank/DDBJ whole genome shotgun (WGS) entry which is preliminary data.</text>
</comment>
<evidence type="ECO:0000256" key="1">
    <source>
        <dbReference type="SAM" id="MobiDB-lite"/>
    </source>
</evidence>
<dbReference type="Proteomes" id="UP000242470">
    <property type="component" value="Unassembled WGS sequence"/>
</dbReference>
<evidence type="ECO:0000259" key="2">
    <source>
        <dbReference type="Pfam" id="PF01468"/>
    </source>
</evidence>
<dbReference type="Gene3D" id="1.20.120.1850">
    <property type="entry name" value="Ebh helix bundles repeating unit (S and A modules)"/>
    <property type="match status" value="1"/>
</dbReference>
<accession>A0AAP8PMB6</accession>
<gene>
    <name evidence="3" type="ORF">CD158_10130</name>
</gene>
<reference evidence="3 4" key="1">
    <citation type="submission" date="2017-08" db="EMBL/GenBank/DDBJ databases">
        <title>Draft genome sequences of 64 type strains of genus Staph aureus.</title>
        <authorList>
            <person name="Cole K."/>
            <person name="Golubchik T."/>
            <person name="Russell J."/>
            <person name="Foster D."/>
            <person name="Llewelyn M."/>
            <person name="Wilson D."/>
            <person name="Crook D."/>
            <person name="Paul J."/>
        </authorList>
    </citation>
    <scope>NUCLEOTIDE SEQUENCE [LARGE SCALE GENOMIC DNA]</scope>
    <source>
        <strain evidence="3 4">NCTC 12101</strain>
    </source>
</reference>
<feature type="region of interest" description="Disordered" evidence="1">
    <location>
        <begin position="20"/>
        <end position="69"/>
    </location>
</feature>
<dbReference type="AlphaFoldDB" id="A0AAP8PMB6"/>
<dbReference type="InterPro" id="IPR002988">
    <property type="entry name" value="GA_module"/>
</dbReference>
<protein>
    <recommendedName>
        <fullName evidence="2">Protein G-related albumin-binding (GA) module domain-containing protein</fullName>
    </recommendedName>
</protein>
<name>A0AAP8PMB6_9STAP</name>
<evidence type="ECO:0000313" key="3">
    <source>
        <dbReference type="EMBL" id="PNZ65894.1"/>
    </source>
</evidence>
<feature type="non-terminal residue" evidence="3">
    <location>
        <position position="1"/>
    </location>
</feature>
<sequence>KYKHDIDDAKTKEEIDSIINKAKDEDNKHQTEESLTKAKEQGKDSIDNLKHLSQEEKDKYKHDIDDAKT</sequence>
<evidence type="ECO:0000313" key="4">
    <source>
        <dbReference type="Proteomes" id="UP000242470"/>
    </source>
</evidence>
<feature type="non-terminal residue" evidence="3">
    <location>
        <position position="69"/>
    </location>
</feature>
<feature type="domain" description="Protein G-related albumin-binding (GA) module" evidence="2">
    <location>
        <begin position="2"/>
        <end position="27"/>
    </location>
</feature>
<proteinExistence type="predicted"/>
<dbReference type="EMBL" id="PPQW01000094">
    <property type="protein sequence ID" value="PNZ65894.1"/>
    <property type="molecule type" value="Genomic_DNA"/>
</dbReference>
<organism evidence="3 4">
    <name type="scientific">Staphylococcus auricularis</name>
    <dbReference type="NCBI Taxonomy" id="29379"/>
    <lineage>
        <taxon>Bacteria</taxon>
        <taxon>Bacillati</taxon>
        <taxon>Bacillota</taxon>
        <taxon>Bacilli</taxon>
        <taxon>Bacillales</taxon>
        <taxon>Staphylococcaceae</taxon>
        <taxon>Staphylococcus</taxon>
    </lineage>
</organism>
<feature type="domain" description="Protein G-related albumin-binding (GA) module" evidence="2">
    <location>
        <begin position="33"/>
        <end position="69"/>
    </location>
</feature>
<dbReference type="Pfam" id="PF01468">
    <property type="entry name" value="GA"/>
    <property type="match status" value="2"/>
</dbReference>